<evidence type="ECO:0000259" key="1">
    <source>
        <dbReference type="PROSITE" id="PS51186"/>
    </source>
</evidence>
<dbReference type="PANTHER" id="PTHR43792:SF1">
    <property type="entry name" value="N-ACETYLTRANSFERASE DOMAIN-CONTAINING PROTEIN"/>
    <property type="match status" value="1"/>
</dbReference>
<dbReference type="RefSeq" id="WP_264731200.1">
    <property type="nucleotide sequence ID" value="NZ_JAPDNR010000001.1"/>
</dbReference>
<reference evidence="2 3" key="1">
    <citation type="submission" date="2022-10" db="EMBL/GenBank/DDBJ databases">
        <title>Chitinophaga nivalis PC15 sp. nov., isolated from Pyeongchang county, South Korea.</title>
        <authorList>
            <person name="Trinh H.N."/>
        </authorList>
    </citation>
    <scope>NUCLEOTIDE SEQUENCE [LARGE SCALE GENOMIC DNA]</scope>
    <source>
        <strain evidence="2 3">PC14</strain>
    </source>
</reference>
<evidence type="ECO:0000313" key="2">
    <source>
        <dbReference type="EMBL" id="MCW3485125.1"/>
    </source>
</evidence>
<name>A0ABT3IMW4_9BACT</name>
<comment type="caution">
    <text evidence="2">The sequence shown here is derived from an EMBL/GenBank/DDBJ whole genome shotgun (WGS) entry which is preliminary data.</text>
</comment>
<protein>
    <submittedName>
        <fullName evidence="2">GNAT family N-acetyltransferase</fullName>
    </submittedName>
</protein>
<organism evidence="2 3">
    <name type="scientific">Chitinophaga nivalis</name>
    <dbReference type="NCBI Taxonomy" id="2991709"/>
    <lineage>
        <taxon>Bacteria</taxon>
        <taxon>Pseudomonadati</taxon>
        <taxon>Bacteroidota</taxon>
        <taxon>Chitinophagia</taxon>
        <taxon>Chitinophagales</taxon>
        <taxon>Chitinophagaceae</taxon>
        <taxon>Chitinophaga</taxon>
    </lineage>
</organism>
<dbReference type="PROSITE" id="PS51186">
    <property type="entry name" value="GNAT"/>
    <property type="match status" value="1"/>
</dbReference>
<dbReference type="InterPro" id="IPR000182">
    <property type="entry name" value="GNAT_dom"/>
</dbReference>
<keyword evidence="3" id="KW-1185">Reference proteome</keyword>
<sequence length="170" mass="19559">MTYYTDRLLLDALQPSDLTRYFEIFSDPATNLYNPSGPLKSLEEARAIFDRQLTHWTEHHFGTWAIKLKDDPATLIGFGGLTYRKYGDELKLNLGYRFDKDHWGKGYATELAKYAIDFCFNHLQKETVWALVRPYNTVSVKVLEKAGMLLVSDLDDVPGEVKSLVFQATR</sequence>
<dbReference type="PANTHER" id="PTHR43792">
    <property type="entry name" value="GNAT FAMILY, PUTATIVE (AFU_ORTHOLOGUE AFUA_3G00765)-RELATED-RELATED"/>
    <property type="match status" value="1"/>
</dbReference>
<dbReference type="SUPFAM" id="SSF55729">
    <property type="entry name" value="Acyl-CoA N-acyltransferases (Nat)"/>
    <property type="match status" value="1"/>
</dbReference>
<dbReference type="InterPro" id="IPR051531">
    <property type="entry name" value="N-acetyltransferase"/>
</dbReference>
<dbReference type="Gene3D" id="3.40.630.30">
    <property type="match status" value="1"/>
</dbReference>
<dbReference type="Proteomes" id="UP001207742">
    <property type="component" value="Unassembled WGS sequence"/>
</dbReference>
<evidence type="ECO:0000313" key="3">
    <source>
        <dbReference type="Proteomes" id="UP001207742"/>
    </source>
</evidence>
<dbReference type="InterPro" id="IPR016181">
    <property type="entry name" value="Acyl_CoA_acyltransferase"/>
</dbReference>
<dbReference type="EMBL" id="JAPDNS010000001">
    <property type="protein sequence ID" value="MCW3485125.1"/>
    <property type="molecule type" value="Genomic_DNA"/>
</dbReference>
<proteinExistence type="predicted"/>
<accession>A0ABT3IMW4</accession>
<gene>
    <name evidence="2" type="ORF">OL497_14545</name>
</gene>
<dbReference type="Pfam" id="PF13302">
    <property type="entry name" value="Acetyltransf_3"/>
    <property type="match status" value="1"/>
</dbReference>
<feature type="domain" description="N-acetyltransferase" evidence="1">
    <location>
        <begin position="8"/>
        <end position="170"/>
    </location>
</feature>